<dbReference type="InterPro" id="IPR037058">
    <property type="entry name" value="Falgellar_hook_FlgE_sf"/>
</dbReference>
<dbReference type="PROSITE" id="PS00588">
    <property type="entry name" value="FLAGELLA_BB_ROD"/>
    <property type="match status" value="1"/>
</dbReference>
<dbReference type="InterPro" id="IPR053967">
    <property type="entry name" value="LlgE_F_G-like_D1"/>
</dbReference>
<dbReference type="Proteomes" id="UP000736856">
    <property type="component" value="Unassembled WGS sequence"/>
</dbReference>
<evidence type="ECO:0000259" key="8">
    <source>
        <dbReference type="Pfam" id="PF07559"/>
    </source>
</evidence>
<keyword evidence="10" id="KW-0966">Cell projection</keyword>
<evidence type="ECO:0000313" key="11">
    <source>
        <dbReference type="Proteomes" id="UP000736856"/>
    </source>
</evidence>
<dbReference type="GO" id="GO:0071978">
    <property type="term" value="P:bacterial-type flagellum-dependent swarming motility"/>
    <property type="evidence" value="ECO:0007669"/>
    <property type="project" value="TreeGrafter"/>
</dbReference>
<dbReference type="GO" id="GO:0009425">
    <property type="term" value="C:bacterial-type flagellum basal body"/>
    <property type="evidence" value="ECO:0007669"/>
    <property type="project" value="UniProtKB-SubCell"/>
</dbReference>
<dbReference type="InterPro" id="IPR037925">
    <property type="entry name" value="FlgE/F/G-like"/>
</dbReference>
<gene>
    <name evidence="10" type="ORF">EU981_00130</name>
</gene>
<dbReference type="InterPro" id="IPR010930">
    <property type="entry name" value="Flg_bb/hook_C_dom"/>
</dbReference>
<comment type="similarity">
    <text evidence="2 5">Belongs to the flagella basal body rod proteins family.</text>
</comment>
<dbReference type="InterPro" id="IPR001444">
    <property type="entry name" value="Flag_bb_rod_N"/>
</dbReference>
<dbReference type="EMBL" id="SEOL01000001">
    <property type="protein sequence ID" value="MBL0848505.1"/>
    <property type="molecule type" value="Genomic_DNA"/>
</dbReference>
<evidence type="ECO:0000256" key="4">
    <source>
        <dbReference type="ARBA" id="ARBA00023143"/>
    </source>
</evidence>
<keyword evidence="4 5" id="KW-0975">Bacterial flagellum</keyword>
<dbReference type="Gene3D" id="2.60.98.20">
    <property type="entry name" value="Flagellar hook protein FlgE"/>
    <property type="match status" value="1"/>
</dbReference>
<accession>A0A937AB59</accession>
<keyword evidence="10" id="KW-0969">Cilium</keyword>
<feature type="domain" description="Flagellar hook protein FlgE D2" evidence="8">
    <location>
        <begin position="181"/>
        <end position="309"/>
    </location>
</feature>
<comment type="caution">
    <text evidence="10">The sequence shown here is derived from an EMBL/GenBank/DDBJ whole genome shotgun (WGS) entry which is preliminary data.</text>
</comment>
<feature type="domain" description="Flagellar hook protein FlgE/F/G-like D1" evidence="9">
    <location>
        <begin position="84"/>
        <end position="135"/>
    </location>
</feature>
<evidence type="ECO:0000256" key="2">
    <source>
        <dbReference type="ARBA" id="ARBA00009677"/>
    </source>
</evidence>
<evidence type="ECO:0000256" key="1">
    <source>
        <dbReference type="ARBA" id="ARBA00004117"/>
    </source>
</evidence>
<dbReference type="InterPro" id="IPR020013">
    <property type="entry name" value="Flagellar_FlgE/F/G"/>
</dbReference>
<dbReference type="InterPro" id="IPR011491">
    <property type="entry name" value="FlgE_D2"/>
</dbReference>
<dbReference type="AlphaFoldDB" id="A0A937AB59"/>
<dbReference type="PANTHER" id="PTHR30435">
    <property type="entry name" value="FLAGELLAR PROTEIN"/>
    <property type="match status" value="1"/>
</dbReference>
<dbReference type="GO" id="GO:0009424">
    <property type="term" value="C:bacterial-type flagellum hook"/>
    <property type="evidence" value="ECO:0007669"/>
    <property type="project" value="TreeGrafter"/>
</dbReference>
<feature type="domain" description="Flagellar basal-body/hook protein C-terminal" evidence="7">
    <location>
        <begin position="384"/>
        <end position="428"/>
    </location>
</feature>
<comment type="subcellular location">
    <subcellularLocation>
        <location evidence="1 5">Bacterial flagellum basal body</location>
    </subcellularLocation>
</comment>
<dbReference type="NCBIfam" id="TIGR03506">
    <property type="entry name" value="FlgEFG_subfam"/>
    <property type="match status" value="1"/>
</dbReference>
<comment type="function">
    <text evidence="5">A flexible structure which links the flagellar filament to the drive apparatus in the basal body.</text>
</comment>
<protein>
    <recommendedName>
        <fullName evidence="3 5">Flagellar hook protein FlgE</fullName>
    </recommendedName>
</protein>
<dbReference type="SUPFAM" id="SSF117143">
    <property type="entry name" value="Flagellar hook protein flgE"/>
    <property type="match status" value="1"/>
</dbReference>
<keyword evidence="10" id="KW-0282">Flagellum</keyword>
<evidence type="ECO:0000259" key="7">
    <source>
        <dbReference type="Pfam" id="PF06429"/>
    </source>
</evidence>
<name>A0A937AB59_9HYPH</name>
<dbReference type="Pfam" id="PF06429">
    <property type="entry name" value="Flg_bbr_C"/>
    <property type="match status" value="1"/>
</dbReference>
<dbReference type="Pfam" id="PF22692">
    <property type="entry name" value="LlgE_F_G_D1"/>
    <property type="match status" value="1"/>
</dbReference>
<evidence type="ECO:0000259" key="9">
    <source>
        <dbReference type="Pfam" id="PF22692"/>
    </source>
</evidence>
<evidence type="ECO:0000256" key="3">
    <source>
        <dbReference type="ARBA" id="ARBA00019015"/>
    </source>
</evidence>
<dbReference type="PANTHER" id="PTHR30435:SF1">
    <property type="entry name" value="FLAGELLAR HOOK PROTEIN FLGE"/>
    <property type="match status" value="1"/>
</dbReference>
<sequence>MGIFGTMKTAISGMNAQSDRVSVVSDNIANVNTTGYKRSAVAFSTLVCPRAAGSYTSGGIEVYEKNTISEQGSLVRTASNTDLAIQGAGFFLVKDHNEKSYLTRSGDFHVNNHGYLENIAGHVLLGRPIGESSAPLVINSFKGLEKIKISNLESRTMPTTSGLIAANLEKDAKIISKNNAPGNSSSESHIEYTNKTSFAAYDSLGSQVIYDLYYTKIGNAKWEVSVFRQDQSTNYGFPYANQMSKTATPPLAKLDISFNIANGSLEDSSQKEISFIDSTSGVDQKIKIDLSKTTQIAGGFTPQKAVMNGQAPAKVKDFSVSKDGNIDIIYADGSRIPAYRLVLATVPSEDRLKACDGNTYLPTRDSGDINIGFPGDGRSGEIFSGALESANVDIANELTELIESQRNYAANSKVFQTSSDFMDILISLKR</sequence>
<dbReference type="InterPro" id="IPR019776">
    <property type="entry name" value="Flagellar_basal_body_rod_CS"/>
</dbReference>
<organism evidence="10 11">
    <name type="scientific">Candidatus Liberibacter ctenarytainae</name>
    <dbReference type="NCBI Taxonomy" id="2020335"/>
    <lineage>
        <taxon>Bacteria</taxon>
        <taxon>Pseudomonadati</taxon>
        <taxon>Pseudomonadota</taxon>
        <taxon>Alphaproteobacteria</taxon>
        <taxon>Hyphomicrobiales</taxon>
        <taxon>Rhizobiaceae</taxon>
        <taxon>Liberibacter</taxon>
    </lineage>
</organism>
<evidence type="ECO:0000259" key="6">
    <source>
        <dbReference type="Pfam" id="PF00460"/>
    </source>
</evidence>
<feature type="domain" description="Flagellar basal body rod protein N-terminal" evidence="6">
    <location>
        <begin position="7"/>
        <end position="37"/>
    </location>
</feature>
<dbReference type="Pfam" id="PF07559">
    <property type="entry name" value="FlgE_D2"/>
    <property type="match status" value="1"/>
</dbReference>
<reference evidence="10" key="1">
    <citation type="submission" date="2019-02" db="EMBL/GenBank/DDBJ databases">
        <title>A novel Candidatus Liberibacter species associated with the New Zealand native fuchsia psyllid, Ctenarytaina fuchsiae.</title>
        <authorList>
            <person name="Thompson S.M."/>
            <person name="Jorgensen N."/>
            <person name="David C."/>
            <person name="Bulman S.R."/>
            <person name="Smith G.R."/>
        </authorList>
    </citation>
    <scope>NUCLEOTIDE SEQUENCE</scope>
    <source>
        <strain evidence="10">Oxford</strain>
    </source>
</reference>
<evidence type="ECO:0000313" key="10">
    <source>
        <dbReference type="EMBL" id="MBL0848505.1"/>
    </source>
</evidence>
<proteinExistence type="inferred from homology"/>
<dbReference type="GO" id="GO:0005829">
    <property type="term" value="C:cytosol"/>
    <property type="evidence" value="ECO:0007669"/>
    <property type="project" value="TreeGrafter"/>
</dbReference>
<dbReference type="Pfam" id="PF00460">
    <property type="entry name" value="Flg_bb_rod"/>
    <property type="match status" value="1"/>
</dbReference>
<evidence type="ECO:0000256" key="5">
    <source>
        <dbReference type="RuleBase" id="RU362116"/>
    </source>
</evidence>